<keyword evidence="3" id="KW-0540">Nuclease</keyword>
<gene>
    <name evidence="6" type="ORF">BD01_1199</name>
</gene>
<dbReference type="GO" id="GO:0016787">
    <property type="term" value="F:hydrolase activity"/>
    <property type="evidence" value="ECO:0007669"/>
    <property type="project" value="UniProtKB-KW"/>
</dbReference>
<evidence type="ECO:0000256" key="4">
    <source>
        <dbReference type="ARBA" id="ARBA00022741"/>
    </source>
</evidence>
<dbReference type="AlphaFoldDB" id="W8P5Q2"/>
<evidence type="ECO:0000313" key="6">
    <source>
        <dbReference type="EMBL" id="AHL22815.1"/>
    </source>
</evidence>
<organism evidence="6 7">
    <name type="scientific">Thermococcus nautili</name>
    <dbReference type="NCBI Taxonomy" id="195522"/>
    <lineage>
        <taxon>Archaea</taxon>
        <taxon>Methanobacteriati</taxon>
        <taxon>Methanobacteriota</taxon>
        <taxon>Thermococci</taxon>
        <taxon>Thermococcales</taxon>
        <taxon>Thermococcaceae</taxon>
        <taxon>Thermococcus</taxon>
    </lineage>
</organism>
<dbReference type="GO" id="GO:0000166">
    <property type="term" value="F:nucleotide binding"/>
    <property type="evidence" value="ECO:0007669"/>
    <property type="project" value="UniProtKB-KW"/>
</dbReference>
<dbReference type="GO" id="GO:0004540">
    <property type="term" value="F:RNA nuclease activity"/>
    <property type="evidence" value="ECO:0007669"/>
    <property type="project" value="InterPro"/>
</dbReference>
<dbReference type="InterPro" id="IPR051813">
    <property type="entry name" value="HepT_RNase_toxin"/>
</dbReference>
<keyword evidence="2" id="KW-1277">Toxin-antitoxin system</keyword>
<dbReference type="STRING" id="195522.BD01_1199"/>
<dbReference type="Pfam" id="PF01934">
    <property type="entry name" value="HepT-like"/>
    <property type="match status" value="1"/>
</dbReference>
<dbReference type="OrthoDB" id="318716at2157"/>
<dbReference type="HOGENOM" id="CLU_142825_3_3_2"/>
<dbReference type="PANTHER" id="PTHR34139">
    <property type="entry name" value="UPF0331 PROTEIN MJ0127"/>
    <property type="match status" value="1"/>
</dbReference>
<evidence type="ECO:0000256" key="3">
    <source>
        <dbReference type="ARBA" id="ARBA00022722"/>
    </source>
</evidence>
<protein>
    <recommendedName>
        <fullName evidence="8">DUF86 domain-containing protein</fullName>
    </recommendedName>
</protein>
<sequence>MKRTHEDYLNDIVEAITLIEEFTEGMSFEEFRLDKKTQFAVIRALEVIGEASKAIPPEFKELHPEVPWREMARMRDKLIHAYFGVDLRVVWRTIKEDIPRLREIFKGLL</sequence>
<keyword evidence="1" id="KW-0597">Phosphoprotein</keyword>
<dbReference type="PANTHER" id="PTHR34139:SF1">
    <property type="entry name" value="RNASE MJ1380-RELATED"/>
    <property type="match status" value="1"/>
</dbReference>
<dbReference type="Proteomes" id="UP000019434">
    <property type="component" value="Chromosome"/>
</dbReference>
<reference evidence="6 7" key="1">
    <citation type="submission" date="2014-02" db="EMBL/GenBank/DDBJ databases">
        <title>Genome Sequence of an Hyperthermophilic Archaeon, Thermococcus nautili 30-1, producing viral vesicles.</title>
        <authorList>
            <person name="Oberto J."/>
            <person name="Gaudin M."/>
            <person name="Cossu M."/>
            <person name="Gorlas A."/>
            <person name="Slesarev A."/>
            <person name="Marguet E."/>
            <person name="Forterre P."/>
        </authorList>
    </citation>
    <scope>NUCLEOTIDE SEQUENCE [LARGE SCALE GENOMIC DNA]</scope>
    <source>
        <strain evidence="6 7">30-1</strain>
    </source>
</reference>
<evidence type="ECO:0008006" key="8">
    <source>
        <dbReference type="Google" id="ProtNLM"/>
    </source>
</evidence>
<name>W8P5Q2_9EURY</name>
<dbReference type="EMBL" id="CP007264">
    <property type="protein sequence ID" value="AHL22815.1"/>
    <property type="molecule type" value="Genomic_DNA"/>
</dbReference>
<dbReference type="InterPro" id="IPR008201">
    <property type="entry name" value="HepT-like"/>
</dbReference>
<dbReference type="GO" id="GO:0110001">
    <property type="term" value="C:toxin-antitoxin complex"/>
    <property type="evidence" value="ECO:0007669"/>
    <property type="project" value="InterPro"/>
</dbReference>
<accession>W8P5Q2</accession>
<keyword evidence="5" id="KW-0378">Hydrolase</keyword>
<evidence type="ECO:0000313" key="7">
    <source>
        <dbReference type="Proteomes" id="UP000019434"/>
    </source>
</evidence>
<evidence type="ECO:0000256" key="2">
    <source>
        <dbReference type="ARBA" id="ARBA00022649"/>
    </source>
</evidence>
<dbReference type="eggNOG" id="arCOG05024">
    <property type="taxonomic scope" value="Archaea"/>
</dbReference>
<dbReference type="KEGG" id="tnu:BD01_1199"/>
<keyword evidence="4" id="KW-0547">Nucleotide-binding</keyword>
<keyword evidence="7" id="KW-1185">Reference proteome</keyword>
<dbReference type="RefSeq" id="WP_042690913.1">
    <property type="nucleotide sequence ID" value="NZ_CP007264.1"/>
</dbReference>
<evidence type="ECO:0000256" key="1">
    <source>
        <dbReference type="ARBA" id="ARBA00022553"/>
    </source>
</evidence>
<proteinExistence type="predicted"/>
<evidence type="ECO:0000256" key="5">
    <source>
        <dbReference type="ARBA" id="ARBA00022801"/>
    </source>
</evidence>
<dbReference type="GeneID" id="24959078"/>